<keyword evidence="2" id="KW-1185">Reference proteome</keyword>
<name>A0A3P6TZM8_LITSI</name>
<sequence length="89" mass="10167">MRRESSITSSKYYFPNGCIKQADLMPKTLGEIKKLSTYPENFEKAVSFIKITQQYTADVVESIEKLINASLSKHSKENDLERLAHVAQK</sequence>
<reference evidence="1 2" key="1">
    <citation type="submission" date="2018-08" db="EMBL/GenBank/DDBJ databases">
        <authorList>
            <person name="Laetsch R D."/>
            <person name="Stevens L."/>
            <person name="Kumar S."/>
            <person name="Blaxter L. M."/>
        </authorList>
    </citation>
    <scope>NUCLEOTIDE SEQUENCE [LARGE SCALE GENOMIC DNA]</scope>
</reference>
<dbReference type="Proteomes" id="UP000277928">
    <property type="component" value="Unassembled WGS sequence"/>
</dbReference>
<proteinExistence type="predicted"/>
<dbReference type="AlphaFoldDB" id="A0A3P6TZM8"/>
<dbReference type="EMBL" id="UYRX01000914">
    <property type="protein sequence ID" value="VDK87075.1"/>
    <property type="molecule type" value="Genomic_DNA"/>
</dbReference>
<gene>
    <name evidence="1" type="ORF">NLS_LOCUS7964</name>
</gene>
<organism evidence="1 2">
    <name type="scientific">Litomosoides sigmodontis</name>
    <name type="common">Filarial nematode worm</name>
    <dbReference type="NCBI Taxonomy" id="42156"/>
    <lineage>
        <taxon>Eukaryota</taxon>
        <taxon>Metazoa</taxon>
        <taxon>Ecdysozoa</taxon>
        <taxon>Nematoda</taxon>
        <taxon>Chromadorea</taxon>
        <taxon>Rhabditida</taxon>
        <taxon>Spirurina</taxon>
        <taxon>Spiruromorpha</taxon>
        <taxon>Filarioidea</taxon>
        <taxon>Onchocercidae</taxon>
        <taxon>Litomosoides</taxon>
    </lineage>
</organism>
<evidence type="ECO:0000313" key="2">
    <source>
        <dbReference type="Proteomes" id="UP000277928"/>
    </source>
</evidence>
<accession>A0A3P6TZM8</accession>
<protein>
    <submittedName>
        <fullName evidence="1">Uncharacterized protein</fullName>
    </submittedName>
</protein>
<feature type="non-terminal residue" evidence="1">
    <location>
        <position position="89"/>
    </location>
</feature>
<dbReference type="OrthoDB" id="5868487at2759"/>
<evidence type="ECO:0000313" key="1">
    <source>
        <dbReference type="EMBL" id="VDK87075.1"/>
    </source>
</evidence>